<accession>B4VLI8</accession>
<dbReference type="STRING" id="118168.MC7420_189"/>
<dbReference type="AlphaFoldDB" id="B4VLI8"/>
<proteinExistence type="predicted"/>
<gene>
    <name evidence="1" type="ORF">MC7420_189</name>
</gene>
<protein>
    <submittedName>
        <fullName evidence="1">Uncharacterized protein</fullName>
    </submittedName>
</protein>
<dbReference type="EMBL" id="DS989844">
    <property type="protein sequence ID" value="EDX77052.1"/>
    <property type="molecule type" value="Genomic_DNA"/>
</dbReference>
<reference evidence="1 2" key="1">
    <citation type="submission" date="2008-07" db="EMBL/GenBank/DDBJ databases">
        <authorList>
            <person name="Tandeau de Marsac N."/>
            <person name="Ferriera S."/>
            <person name="Johnson J."/>
            <person name="Kravitz S."/>
            <person name="Beeson K."/>
            <person name="Sutton G."/>
            <person name="Rogers Y.-H."/>
            <person name="Friedman R."/>
            <person name="Frazier M."/>
            <person name="Venter J.C."/>
        </authorList>
    </citation>
    <scope>NUCLEOTIDE SEQUENCE [LARGE SCALE GENOMIC DNA]</scope>
    <source>
        <strain evidence="1 2">PCC 7420</strain>
    </source>
</reference>
<name>B4VLI8_9CYAN</name>
<evidence type="ECO:0000313" key="2">
    <source>
        <dbReference type="Proteomes" id="UP000003835"/>
    </source>
</evidence>
<dbReference type="Proteomes" id="UP000003835">
    <property type="component" value="Unassembled WGS sequence"/>
</dbReference>
<organism evidence="1 2">
    <name type="scientific">Coleofasciculus chthonoplastes PCC 7420</name>
    <dbReference type="NCBI Taxonomy" id="118168"/>
    <lineage>
        <taxon>Bacteria</taxon>
        <taxon>Bacillati</taxon>
        <taxon>Cyanobacteriota</taxon>
        <taxon>Cyanophyceae</taxon>
        <taxon>Coleofasciculales</taxon>
        <taxon>Coleofasciculaceae</taxon>
        <taxon>Coleofasciculus</taxon>
    </lineage>
</organism>
<dbReference type="HOGENOM" id="CLU_3326815_0_0_3"/>
<sequence>MLSNVSLQPKTWDQNTVIVRQDYGVDERCLSIDKLAFP</sequence>
<keyword evidence="2" id="KW-1185">Reference proteome</keyword>
<evidence type="ECO:0000313" key="1">
    <source>
        <dbReference type="EMBL" id="EDX77052.1"/>
    </source>
</evidence>